<dbReference type="Gene3D" id="1.10.1200.10">
    <property type="entry name" value="ACP-like"/>
    <property type="match status" value="1"/>
</dbReference>
<proteinExistence type="predicted"/>
<dbReference type="Proteomes" id="UP000176101">
    <property type="component" value="Unassembled WGS sequence"/>
</dbReference>
<evidence type="ECO:0000313" key="2">
    <source>
        <dbReference type="Proteomes" id="UP000176101"/>
    </source>
</evidence>
<organism evidence="1 2">
    <name type="scientific">Streptomyces oceani</name>
    <dbReference type="NCBI Taxonomy" id="1075402"/>
    <lineage>
        <taxon>Bacteria</taxon>
        <taxon>Bacillati</taxon>
        <taxon>Actinomycetota</taxon>
        <taxon>Actinomycetes</taxon>
        <taxon>Kitasatosporales</taxon>
        <taxon>Streptomycetaceae</taxon>
        <taxon>Streptomyces</taxon>
    </lineage>
</organism>
<dbReference type="EMBL" id="LJGU01000016">
    <property type="protein sequence ID" value="OEV06782.1"/>
    <property type="molecule type" value="Genomic_DNA"/>
</dbReference>
<reference evidence="1 2" key="1">
    <citation type="journal article" date="2016" name="Front. Microbiol.">
        <title>Comparative Genomics Analysis of Streptomyces Species Reveals Their Adaptation to the Marine Environment and Their Diversity at the Genomic Level.</title>
        <authorList>
            <person name="Tian X."/>
            <person name="Zhang Z."/>
            <person name="Yang T."/>
            <person name="Chen M."/>
            <person name="Li J."/>
            <person name="Chen F."/>
            <person name="Yang J."/>
            <person name="Li W."/>
            <person name="Zhang B."/>
            <person name="Zhang Z."/>
            <person name="Wu J."/>
            <person name="Zhang C."/>
            <person name="Long L."/>
            <person name="Xiao J."/>
        </authorList>
    </citation>
    <scope>NUCLEOTIDE SEQUENCE [LARGE SCALE GENOMIC DNA]</scope>
    <source>
        <strain evidence="1 2">SCSIO 02100</strain>
    </source>
</reference>
<evidence type="ECO:0000313" key="1">
    <source>
        <dbReference type="EMBL" id="OEV06782.1"/>
    </source>
</evidence>
<sequence>AFTAPRPSALLSELPDAVRHLESADAAESGDSDLSALRRHLAGLPAAERHDAILEVVRSYVATVLGYPGPDAVQPERAFSDL</sequence>
<dbReference type="RefSeq" id="WP_170842968.1">
    <property type="nucleotide sequence ID" value="NZ_LJGU01000016.1"/>
</dbReference>
<accession>A0A1E7KS53</accession>
<name>A0A1E7KS53_9ACTN</name>
<feature type="non-terminal residue" evidence="1">
    <location>
        <position position="82"/>
    </location>
</feature>
<dbReference type="AlphaFoldDB" id="A0A1E7KS53"/>
<protein>
    <submittedName>
        <fullName evidence="1">Uncharacterized protein</fullName>
    </submittedName>
</protein>
<keyword evidence="2" id="KW-1185">Reference proteome</keyword>
<dbReference type="InterPro" id="IPR036736">
    <property type="entry name" value="ACP-like_sf"/>
</dbReference>
<comment type="caution">
    <text evidence="1">The sequence shown here is derived from an EMBL/GenBank/DDBJ whole genome shotgun (WGS) entry which is preliminary data.</text>
</comment>
<feature type="non-terminal residue" evidence="1">
    <location>
        <position position="1"/>
    </location>
</feature>
<gene>
    <name evidence="1" type="ORF">AN216_00075</name>
</gene>